<feature type="chain" id="PRO_5029796435" description="chitinase" evidence="17">
    <location>
        <begin position="20"/>
        <end position="263"/>
    </location>
</feature>
<evidence type="ECO:0000256" key="15">
    <source>
        <dbReference type="PIRSR" id="PIRSR001060-2"/>
    </source>
</evidence>
<comment type="catalytic activity">
    <reaction evidence="1">
        <text>Random endo-hydrolysis of N-acetyl-beta-D-glucosaminide (1-&gt;4)-beta-linkages in chitin and chitodextrins.</text>
        <dbReference type="EC" id="3.2.1.14"/>
    </reaction>
</comment>
<dbReference type="CDD" id="cd06921">
    <property type="entry name" value="ChtBD1_GH19_hevein"/>
    <property type="match status" value="1"/>
</dbReference>
<keyword evidence="5 16" id="KW-0147">Chitin-binding</keyword>
<dbReference type="PANTHER" id="PTHR22595:SF171">
    <property type="entry name" value="BASIC ENDOCHITINASE B"/>
    <property type="match status" value="1"/>
</dbReference>
<comment type="similarity">
    <text evidence="3">Belongs to the glycosyl hydrolase 19 family. Chitinase class I subfamily.</text>
</comment>
<dbReference type="PROSITE" id="PS00774">
    <property type="entry name" value="CHITINASE_19_2"/>
    <property type="match status" value="1"/>
</dbReference>
<dbReference type="Gene3D" id="3.30.20.10">
    <property type="entry name" value="Endochitinase, domain 2"/>
    <property type="match status" value="1"/>
</dbReference>
<evidence type="ECO:0000313" key="20">
    <source>
        <dbReference type="Proteomes" id="UP000585474"/>
    </source>
</evidence>
<dbReference type="PROSITE" id="PS50941">
    <property type="entry name" value="CHIT_BIND_I_2"/>
    <property type="match status" value="1"/>
</dbReference>
<dbReference type="InterPro" id="IPR018371">
    <property type="entry name" value="Chitin-binding_1_CS"/>
</dbReference>
<evidence type="ECO:0000256" key="12">
    <source>
        <dbReference type="ARBA" id="ARBA00023295"/>
    </source>
</evidence>
<evidence type="ECO:0000256" key="9">
    <source>
        <dbReference type="ARBA" id="ARBA00023024"/>
    </source>
</evidence>
<dbReference type="SUPFAM" id="SSF53955">
    <property type="entry name" value="Lysozyme-like"/>
    <property type="match status" value="1"/>
</dbReference>
<keyword evidence="13" id="KW-0624">Polysaccharide degradation</keyword>
<dbReference type="AlphaFoldDB" id="A0A7J0EMV6"/>
<feature type="disulfide bond" evidence="15 16">
    <location>
        <begin position="22"/>
        <end position="37"/>
    </location>
</feature>
<dbReference type="Proteomes" id="UP000585474">
    <property type="component" value="Unassembled WGS sequence"/>
</dbReference>
<feature type="disulfide bond" evidence="15 16">
    <location>
        <begin position="31"/>
        <end position="43"/>
    </location>
</feature>
<keyword evidence="11" id="KW-0119">Carbohydrate metabolism</keyword>
<gene>
    <name evidence="19" type="ORF">Acr_05g0014570</name>
</gene>
<sequence length="263" mass="28366">MRFGALILLTLASLLAISAQQCGKQAGGALCRNGLCCSQHGYCGQTAEYCANGCQSQSARTFSGFGTTGDDATRKREIAAFLGQTSHETTGGWPSAPDGPYAWGYCFIRERDTSNDYCNPKDWPCASGRKYYGRGPIQLTHNYNYGQAGKAIGADLINNPDLVATDPIISFKTAIWFWMTPQGNKPSSHNVIIGGWSPSPADRSAGRVPGYGVITNIINGGLECGKGQNDKVANRIGFYKRYCDIFGVGYGNNLDCYNQMPFA</sequence>
<reference evidence="19 20" key="1">
    <citation type="submission" date="2019-07" db="EMBL/GenBank/DDBJ databases">
        <title>De Novo Assembly of kiwifruit Actinidia rufa.</title>
        <authorList>
            <person name="Sugita-Konishi S."/>
            <person name="Sato K."/>
            <person name="Mori E."/>
            <person name="Abe Y."/>
            <person name="Kisaki G."/>
            <person name="Hamano K."/>
            <person name="Suezawa K."/>
            <person name="Otani M."/>
            <person name="Fukuda T."/>
            <person name="Manabe T."/>
            <person name="Gomi K."/>
            <person name="Tabuchi M."/>
            <person name="Akimitsu K."/>
            <person name="Kataoka I."/>
        </authorList>
    </citation>
    <scope>NUCLEOTIDE SEQUENCE [LARGE SCALE GENOMIC DNA]</scope>
    <source>
        <strain evidence="20">cv. Fuchu</strain>
    </source>
</reference>
<keyword evidence="9" id="KW-0146">Chitin degradation</keyword>
<dbReference type="GO" id="GO:0000272">
    <property type="term" value="P:polysaccharide catabolic process"/>
    <property type="evidence" value="ECO:0007669"/>
    <property type="project" value="UniProtKB-KW"/>
</dbReference>
<dbReference type="GO" id="GO:0008061">
    <property type="term" value="F:chitin binding"/>
    <property type="evidence" value="ECO:0007669"/>
    <property type="project" value="UniProtKB-UniRule"/>
</dbReference>
<dbReference type="GO" id="GO:0016998">
    <property type="term" value="P:cell wall macromolecule catabolic process"/>
    <property type="evidence" value="ECO:0007669"/>
    <property type="project" value="InterPro"/>
</dbReference>
<evidence type="ECO:0000256" key="11">
    <source>
        <dbReference type="ARBA" id="ARBA00023277"/>
    </source>
</evidence>
<evidence type="ECO:0000256" key="6">
    <source>
        <dbReference type="ARBA" id="ARBA00022729"/>
    </source>
</evidence>
<evidence type="ECO:0000256" key="2">
    <source>
        <dbReference type="ARBA" id="ARBA00003102"/>
    </source>
</evidence>
<dbReference type="InterPro" id="IPR001002">
    <property type="entry name" value="Chitin-bd_1"/>
</dbReference>
<name>A0A7J0EMV6_9ERIC</name>
<dbReference type="EMBL" id="BJWL01000005">
    <property type="protein sequence ID" value="GFY87818.1"/>
    <property type="molecule type" value="Genomic_DNA"/>
</dbReference>
<feature type="active site" description="Proton donor" evidence="14">
    <location>
        <position position="88"/>
    </location>
</feature>
<dbReference type="PANTHER" id="PTHR22595">
    <property type="entry name" value="CHITINASE-RELATED"/>
    <property type="match status" value="1"/>
</dbReference>
<feature type="disulfide bond" evidence="15 16">
    <location>
        <begin position="36"/>
        <end position="50"/>
    </location>
</feature>
<dbReference type="OrthoDB" id="5985073at2759"/>
<feature type="signal peptide" evidence="17">
    <location>
        <begin position="1"/>
        <end position="19"/>
    </location>
</feature>
<evidence type="ECO:0000259" key="18">
    <source>
        <dbReference type="PROSITE" id="PS50941"/>
    </source>
</evidence>
<dbReference type="GO" id="GO:0006032">
    <property type="term" value="P:chitin catabolic process"/>
    <property type="evidence" value="ECO:0007669"/>
    <property type="project" value="UniProtKB-KW"/>
</dbReference>
<keyword evidence="20" id="KW-1185">Reference proteome</keyword>
<evidence type="ECO:0000256" key="13">
    <source>
        <dbReference type="ARBA" id="ARBA00023326"/>
    </source>
</evidence>
<protein>
    <recommendedName>
        <fullName evidence="4">chitinase</fullName>
        <ecNumber evidence="4">3.2.1.14</ecNumber>
    </recommendedName>
</protein>
<evidence type="ECO:0000256" key="8">
    <source>
        <dbReference type="ARBA" id="ARBA00022821"/>
    </source>
</evidence>
<comment type="caution">
    <text evidence="16">Lacks conserved residue(s) required for the propagation of feature annotation.</text>
</comment>
<feature type="disulfide bond" evidence="15">
    <location>
        <begin position="118"/>
        <end position="125"/>
    </location>
</feature>
<keyword evidence="12" id="KW-0326">Glycosidase</keyword>
<comment type="function">
    <text evidence="2">Defense against chitin-containing fungal pathogens.</text>
</comment>
<dbReference type="CDD" id="cd00325">
    <property type="entry name" value="chitinase_GH19"/>
    <property type="match status" value="1"/>
</dbReference>
<keyword evidence="10 15" id="KW-1015">Disulfide bond</keyword>
<evidence type="ECO:0000256" key="16">
    <source>
        <dbReference type="PROSITE-ProRule" id="PRU00261"/>
    </source>
</evidence>
<evidence type="ECO:0000256" key="5">
    <source>
        <dbReference type="ARBA" id="ARBA00022669"/>
    </source>
</evidence>
<dbReference type="EC" id="3.2.1.14" evidence="4"/>
<dbReference type="SMART" id="SM00270">
    <property type="entry name" value="ChtBD1"/>
    <property type="match status" value="1"/>
</dbReference>
<evidence type="ECO:0000256" key="3">
    <source>
        <dbReference type="ARBA" id="ARBA00009373"/>
    </source>
</evidence>
<dbReference type="Gene3D" id="1.10.530.10">
    <property type="match status" value="1"/>
</dbReference>
<organism evidence="19 20">
    <name type="scientific">Actinidia rufa</name>
    <dbReference type="NCBI Taxonomy" id="165716"/>
    <lineage>
        <taxon>Eukaryota</taxon>
        <taxon>Viridiplantae</taxon>
        <taxon>Streptophyta</taxon>
        <taxon>Embryophyta</taxon>
        <taxon>Tracheophyta</taxon>
        <taxon>Spermatophyta</taxon>
        <taxon>Magnoliopsida</taxon>
        <taxon>eudicotyledons</taxon>
        <taxon>Gunneridae</taxon>
        <taxon>Pentapetalae</taxon>
        <taxon>asterids</taxon>
        <taxon>Ericales</taxon>
        <taxon>Actinidiaceae</taxon>
        <taxon>Actinidia</taxon>
    </lineage>
</organism>
<evidence type="ECO:0000256" key="10">
    <source>
        <dbReference type="ARBA" id="ARBA00023157"/>
    </source>
</evidence>
<dbReference type="InterPro" id="IPR016283">
    <property type="entry name" value="Glyco_hydro_19"/>
</dbReference>
<accession>A0A7J0EMV6</accession>
<dbReference type="Pfam" id="PF00182">
    <property type="entry name" value="Glyco_hydro_19"/>
    <property type="match status" value="1"/>
</dbReference>
<keyword evidence="6 17" id="KW-0732">Signal</keyword>
<evidence type="ECO:0000256" key="7">
    <source>
        <dbReference type="ARBA" id="ARBA00022801"/>
    </source>
</evidence>
<dbReference type="GO" id="GO:0050832">
    <property type="term" value="P:defense response to fungus"/>
    <property type="evidence" value="ECO:0007669"/>
    <property type="project" value="TreeGrafter"/>
</dbReference>
<evidence type="ECO:0000256" key="17">
    <source>
        <dbReference type="SAM" id="SignalP"/>
    </source>
</evidence>
<proteinExistence type="inferred from homology"/>
<evidence type="ECO:0000313" key="19">
    <source>
        <dbReference type="EMBL" id="GFY87818.1"/>
    </source>
</evidence>
<dbReference type="InterPro" id="IPR000726">
    <property type="entry name" value="Glyco_hydro_19_cat"/>
</dbReference>
<comment type="caution">
    <text evidence="19">The sequence shown here is derived from an EMBL/GenBank/DDBJ whole genome shotgun (WGS) entry which is preliminary data.</text>
</comment>
<dbReference type="Gene3D" id="3.30.60.10">
    <property type="entry name" value="Endochitinase-like"/>
    <property type="match status" value="1"/>
</dbReference>
<feature type="domain" description="Chitin-binding type-1" evidence="18">
    <location>
        <begin position="19"/>
        <end position="60"/>
    </location>
</feature>
<evidence type="ECO:0000256" key="4">
    <source>
        <dbReference type="ARBA" id="ARBA00012729"/>
    </source>
</evidence>
<keyword evidence="8" id="KW-0611">Plant defense</keyword>
<dbReference type="PROSITE" id="PS00026">
    <property type="entry name" value="CHIT_BIND_I_1"/>
    <property type="match status" value="1"/>
</dbReference>
<evidence type="ECO:0000256" key="14">
    <source>
        <dbReference type="PIRSR" id="PIRSR001060-1"/>
    </source>
</evidence>
<dbReference type="GO" id="GO:0008843">
    <property type="term" value="F:endochitinase activity"/>
    <property type="evidence" value="ECO:0007669"/>
    <property type="project" value="UniProtKB-EC"/>
</dbReference>
<dbReference type="InterPro" id="IPR036861">
    <property type="entry name" value="Endochitinase-like_sf"/>
</dbReference>
<dbReference type="PIRSF" id="PIRSF001060">
    <property type="entry name" value="Endochitinase"/>
    <property type="match status" value="1"/>
</dbReference>
<dbReference type="FunFam" id="3.30.20.10:FF:000001">
    <property type="entry name" value="Endochitinase (Chitinase)"/>
    <property type="match status" value="1"/>
</dbReference>
<feature type="disulfide bond" evidence="15">
    <location>
        <begin position="224"/>
        <end position="256"/>
    </location>
</feature>
<dbReference type="InterPro" id="IPR023346">
    <property type="entry name" value="Lysozyme-like_dom_sf"/>
</dbReference>
<evidence type="ECO:0000256" key="1">
    <source>
        <dbReference type="ARBA" id="ARBA00000822"/>
    </source>
</evidence>
<keyword evidence="7" id="KW-0378">Hydrolase</keyword>